<dbReference type="EMBL" id="BRXZ01002862">
    <property type="protein sequence ID" value="GMH71743.1"/>
    <property type="molecule type" value="Genomic_DNA"/>
</dbReference>
<dbReference type="OrthoDB" id="196782at2759"/>
<feature type="non-terminal residue" evidence="1">
    <location>
        <position position="230"/>
    </location>
</feature>
<proteinExistence type="predicted"/>
<protein>
    <submittedName>
        <fullName evidence="1">Uncharacterized protein</fullName>
    </submittedName>
</protein>
<dbReference type="InterPro" id="IPR025461">
    <property type="entry name" value="ABA4-like"/>
</dbReference>
<gene>
    <name evidence="1" type="ORF">TrRE_jg1804</name>
</gene>
<accession>A0A9W7ECY6</accession>
<dbReference type="PANTHER" id="PTHR34543:SF1">
    <property type="entry name" value="PROTEIN ABA DEFICIENT 4, CHLOROPLASTIC"/>
    <property type="match status" value="1"/>
</dbReference>
<name>A0A9W7ECY6_9STRA</name>
<comment type="caution">
    <text evidence="1">The sequence shown here is derived from an EMBL/GenBank/DDBJ whole genome shotgun (WGS) entry which is preliminary data.</text>
</comment>
<keyword evidence="2" id="KW-1185">Reference proteome</keyword>
<dbReference type="Pfam" id="PF14108">
    <property type="entry name" value="ABA4-like"/>
    <property type="match status" value="1"/>
</dbReference>
<organism evidence="1 2">
    <name type="scientific">Triparma retinervis</name>
    <dbReference type="NCBI Taxonomy" id="2557542"/>
    <lineage>
        <taxon>Eukaryota</taxon>
        <taxon>Sar</taxon>
        <taxon>Stramenopiles</taxon>
        <taxon>Ochrophyta</taxon>
        <taxon>Bolidophyceae</taxon>
        <taxon>Parmales</taxon>
        <taxon>Triparmaceae</taxon>
        <taxon>Triparma</taxon>
    </lineage>
</organism>
<sequence length="230" mass="25120">SDLPDVKLPDILKLPEIDMPNLQLPDMSDLPDVKLPDILKLPEIDMPLPALNLPHEVSSALSTVNYQPAVDYLSQIPNLFDVATFGPQLFWLLMVVPKVDSSPIAKFVMKPLTVPLLFSLVHLGIVSLSITADGGTAPIAEFAGVFDPAGDPQAAMVGMMKYPNFVTEEWSHVLTWDLWVGRWIWLDGMKRGVFTPHSVLLTNLIGPPGLLLHVATGIVQGKGFPTEGKE</sequence>
<evidence type="ECO:0000313" key="1">
    <source>
        <dbReference type="EMBL" id="GMH71743.1"/>
    </source>
</evidence>
<dbReference type="AlphaFoldDB" id="A0A9W7ECY6"/>
<dbReference type="PANTHER" id="PTHR34543">
    <property type="entry name" value="PROTEIN ABA DEFICIENT 4, CHLOROPLASTIC"/>
    <property type="match status" value="1"/>
</dbReference>
<dbReference type="Proteomes" id="UP001165082">
    <property type="component" value="Unassembled WGS sequence"/>
</dbReference>
<evidence type="ECO:0000313" key="2">
    <source>
        <dbReference type="Proteomes" id="UP001165082"/>
    </source>
</evidence>
<reference evidence="1" key="1">
    <citation type="submission" date="2022-07" db="EMBL/GenBank/DDBJ databases">
        <title>Genome analysis of Parmales, a sister group of diatoms, reveals the evolutionary specialization of diatoms from phago-mixotrophs to photoautotrophs.</title>
        <authorList>
            <person name="Ban H."/>
            <person name="Sato S."/>
            <person name="Yoshikawa S."/>
            <person name="Kazumasa Y."/>
            <person name="Nakamura Y."/>
            <person name="Ichinomiya M."/>
            <person name="Saitoh K."/>
            <person name="Sato N."/>
            <person name="Blanc-Mathieu R."/>
            <person name="Endo H."/>
            <person name="Kuwata A."/>
            <person name="Ogata H."/>
        </authorList>
    </citation>
    <scope>NUCLEOTIDE SEQUENCE</scope>
</reference>